<comment type="caution">
    <text evidence="4">The sequence shown here is derived from an EMBL/GenBank/DDBJ whole genome shotgun (WGS) entry which is preliminary data.</text>
</comment>
<name>A0ABT3E3Z9_9LACO</name>
<evidence type="ECO:0000259" key="3">
    <source>
        <dbReference type="PROSITE" id="PS50977"/>
    </source>
</evidence>
<evidence type="ECO:0000313" key="4">
    <source>
        <dbReference type="EMBL" id="MCW0953145.1"/>
    </source>
</evidence>
<gene>
    <name evidence="4" type="ORF">OIT44_03540</name>
</gene>
<dbReference type="EMBL" id="JAOZFE010000003">
    <property type="protein sequence ID" value="MCW0953145.1"/>
    <property type="molecule type" value="Genomic_DNA"/>
</dbReference>
<keyword evidence="5" id="KW-1185">Reference proteome</keyword>
<evidence type="ECO:0000256" key="2">
    <source>
        <dbReference type="PROSITE-ProRule" id="PRU00335"/>
    </source>
</evidence>
<dbReference type="Gene3D" id="1.10.357.10">
    <property type="entry name" value="Tetracycline Repressor, domain 2"/>
    <property type="match status" value="1"/>
</dbReference>
<evidence type="ECO:0000256" key="1">
    <source>
        <dbReference type="ARBA" id="ARBA00023125"/>
    </source>
</evidence>
<dbReference type="PROSITE" id="PS50977">
    <property type="entry name" value="HTH_TETR_2"/>
    <property type="match status" value="1"/>
</dbReference>
<feature type="DNA-binding region" description="H-T-H motif" evidence="2">
    <location>
        <begin position="34"/>
        <end position="53"/>
    </location>
</feature>
<dbReference type="RefSeq" id="WP_213409569.1">
    <property type="nucleotide sequence ID" value="NZ_CP074441.1"/>
</dbReference>
<accession>A0ABT3E3Z9</accession>
<evidence type="ECO:0000313" key="5">
    <source>
        <dbReference type="Proteomes" id="UP001526225"/>
    </source>
</evidence>
<organism evidence="4 5">
    <name type="scientific">Weissella ceti</name>
    <dbReference type="NCBI Taxonomy" id="759620"/>
    <lineage>
        <taxon>Bacteria</taxon>
        <taxon>Bacillati</taxon>
        <taxon>Bacillota</taxon>
        <taxon>Bacilli</taxon>
        <taxon>Lactobacillales</taxon>
        <taxon>Lactobacillaceae</taxon>
        <taxon>Weissella</taxon>
    </lineage>
</organism>
<feature type="domain" description="HTH tetR-type" evidence="3">
    <location>
        <begin position="11"/>
        <end position="71"/>
    </location>
</feature>
<dbReference type="InterPro" id="IPR009057">
    <property type="entry name" value="Homeodomain-like_sf"/>
</dbReference>
<sequence>MVTKTFDNLKPNKQAQIYDALVTEFTTYALVDAQVARIIKRAEISRGSFYTYFADINDAYKWVFGKMMRHVHGHRNLESIIAMVQDEPDVYHFLQKYYQINEQFLALHDQEFAASLTPRLLKPDASDAEIKGWLAMTAGHDLMRKFFLYPSREEEITGTYKKINQWLS</sequence>
<dbReference type="InterPro" id="IPR001647">
    <property type="entry name" value="HTH_TetR"/>
</dbReference>
<dbReference type="SUPFAM" id="SSF46689">
    <property type="entry name" value="Homeodomain-like"/>
    <property type="match status" value="1"/>
</dbReference>
<protein>
    <submittedName>
        <fullName evidence="4">TetR/AcrR family transcriptional regulator</fullName>
    </submittedName>
</protein>
<keyword evidence="1 2" id="KW-0238">DNA-binding</keyword>
<dbReference type="Proteomes" id="UP001526225">
    <property type="component" value="Unassembled WGS sequence"/>
</dbReference>
<reference evidence="4 5" key="1">
    <citation type="submission" date="2022-10" db="EMBL/GenBank/DDBJ databases">
        <title>Weissella fermenti sp. nov., isolated from fermented cabbage.</title>
        <authorList>
            <person name="Lee J.K."/>
            <person name="Baek J.H."/>
            <person name="Choi D.G."/>
            <person name="Kim J.M."/>
            <person name="Jeon C.O."/>
        </authorList>
    </citation>
    <scope>NUCLEOTIDE SEQUENCE [LARGE SCALE GENOMIC DNA]</scope>
    <source>
        <strain evidence="4 5">KACC 18534</strain>
    </source>
</reference>
<proteinExistence type="predicted"/>